<organism evidence="2">
    <name type="scientific">uncultured bacterium</name>
    <name type="common">gcode 4</name>
    <dbReference type="NCBI Taxonomy" id="1234023"/>
    <lineage>
        <taxon>Bacteria</taxon>
        <taxon>environmental samples</taxon>
    </lineage>
</organism>
<feature type="transmembrane region" description="Helical" evidence="1">
    <location>
        <begin position="115"/>
        <end position="137"/>
    </location>
</feature>
<proteinExistence type="predicted"/>
<feature type="transmembrane region" description="Helical" evidence="1">
    <location>
        <begin position="57"/>
        <end position="79"/>
    </location>
</feature>
<keyword evidence="1" id="KW-1133">Transmembrane helix</keyword>
<feature type="transmembrane region" description="Helical" evidence="1">
    <location>
        <begin position="188"/>
        <end position="205"/>
    </location>
</feature>
<keyword evidence="1" id="KW-0472">Membrane</keyword>
<evidence type="ECO:0000256" key="1">
    <source>
        <dbReference type="SAM" id="Phobius"/>
    </source>
</evidence>
<comment type="caution">
    <text evidence="2">The sequence shown here is derived from an EMBL/GenBank/DDBJ whole genome shotgun (WGS) entry which is preliminary data.</text>
</comment>
<feature type="transmembrane region" description="Helical" evidence="1">
    <location>
        <begin position="20"/>
        <end position="37"/>
    </location>
</feature>
<feature type="transmembrane region" description="Helical" evidence="1">
    <location>
        <begin position="91"/>
        <end position="109"/>
    </location>
</feature>
<reference evidence="2" key="1">
    <citation type="journal article" date="2012" name="Science">
        <title>Fermentation, hydrogen, and sulfur metabolism in multiple uncultivated bacterial phyla.</title>
        <authorList>
            <person name="Wrighton K.C."/>
            <person name="Thomas B.C."/>
            <person name="Sharon I."/>
            <person name="Miller C.S."/>
            <person name="Castelle C.J."/>
            <person name="VerBerkmoes N.C."/>
            <person name="Wilkins M.J."/>
            <person name="Hettich R.L."/>
            <person name="Lipton M.S."/>
            <person name="Williams K.H."/>
            <person name="Long P.E."/>
            <person name="Banfield J.F."/>
        </authorList>
    </citation>
    <scope>NUCLEOTIDE SEQUENCE [LARGE SCALE GENOMIC DNA]</scope>
</reference>
<protein>
    <submittedName>
        <fullName evidence="2">Uncharacterized protein</fullName>
    </submittedName>
</protein>
<dbReference type="EMBL" id="AMFJ01000740">
    <property type="protein sequence ID" value="EKE26622.1"/>
    <property type="molecule type" value="Genomic_DNA"/>
</dbReference>
<evidence type="ECO:0000313" key="2">
    <source>
        <dbReference type="EMBL" id="EKE26622.1"/>
    </source>
</evidence>
<keyword evidence="1" id="KW-0812">Transmembrane</keyword>
<sequence length="212" mass="25743">MFSELNEKIKRYSNVTPWPVWLIVLIPFSIIFSYYIQFDWYRWDWLWRNLAWIFDNINGIIHETGHFTFYWINIIVWGFISRVTMQDFTAAAWTGFETIFPIILLYKLWKEEEFYGVAFCLGWLSTSLYHTSWYMYMSRIEWPVASSNFLKKLFDSVGAVGHHDWYYLFSRMWLLEYDRIIAWQVKNIAILLAGISILSATYLIYKSFRNNQ</sequence>
<name>K2FXM4_9BACT</name>
<accession>K2FXM4</accession>
<gene>
    <name evidence="2" type="ORF">ACD_4C00224G0006</name>
</gene>
<dbReference type="AlphaFoldDB" id="K2FXM4"/>